<organism evidence="10 11">
    <name type="scientific">Sessilibacter corallicola</name>
    <dbReference type="NCBI Taxonomy" id="2904075"/>
    <lineage>
        <taxon>Bacteria</taxon>
        <taxon>Pseudomonadati</taxon>
        <taxon>Pseudomonadota</taxon>
        <taxon>Gammaproteobacteria</taxon>
        <taxon>Cellvibrionales</taxon>
        <taxon>Cellvibrionaceae</taxon>
        <taxon>Sessilibacter</taxon>
    </lineage>
</organism>
<sequence length="612" mass="69032">MLKPSPIKTFKISQFIEAFAYSRQAIELVWSTSRKLTIVLMIATLCAGLLPALIAILGQYIVDSVVSAHELRLTEDAEKAQTTAIYWVLAEACVIVVLAASQRVISVCQSLLRAQLGEKVNVLILEKAQTLSLSQFEDSEFYDKLTRARREASVRPLALINKLFGLLQNSISLISYGIILWHFSFVALIILFISSIPVFISEAKFSGDAFRLFRWRSPETRQKIYLETLLAREDSAKEVKLFQLGNTLLKRYQDIFQKLYEEDKKLTLRRDFWGWALGNLGTLAFYSTYVWIIIATIQGSISLGEMTMYLLVFKQGQSAISASLTAISGMYEDNLYLHTLYEYLNQPVEKHLGTTTIGEIANDGIRFHDVSFQYPGSEIKTIKNLNLHIKPGQKLALVGENGSGKTTLIKLLTYLYKPTHGKITFDGTDLNDWHIPTLHKKMSVIFQDFMKYQFIVGENLGAGNVDKFNDASAWSDAAEKGLSAAFINNLSDGYETQLGRWFKGGQELSGGQWQKIALSRMFIRPDAELLILDEPTSAMDAKAEAEIFSQLTNYTEDRIAIFISHRFSTVRTADHIIVLKDGTIEEQGSHEQLLALNKTYAHLFKLQAKGYQ</sequence>
<dbReference type="PROSITE" id="PS50893">
    <property type="entry name" value="ABC_TRANSPORTER_2"/>
    <property type="match status" value="1"/>
</dbReference>
<keyword evidence="3" id="KW-0547">Nucleotide-binding</keyword>
<keyword evidence="4 10" id="KW-0067">ATP-binding</keyword>
<reference evidence="10 11" key="1">
    <citation type="submission" date="2024-04" db="EMBL/GenBank/DDBJ databases">
        <title>Draft genome sequence of Sessilibacter corallicola NBRC 116591.</title>
        <authorList>
            <person name="Miyakawa T."/>
            <person name="Kusuya Y."/>
            <person name="Miura T."/>
        </authorList>
    </citation>
    <scope>NUCLEOTIDE SEQUENCE [LARGE SCALE GENOMIC DNA]</scope>
    <source>
        <strain evidence="10 11">KU-00831-HH</strain>
    </source>
</reference>
<dbReference type="InterPro" id="IPR011527">
    <property type="entry name" value="ABC1_TM_dom"/>
</dbReference>
<evidence type="ECO:0000259" key="8">
    <source>
        <dbReference type="PROSITE" id="PS50893"/>
    </source>
</evidence>
<comment type="subcellular location">
    <subcellularLocation>
        <location evidence="1">Cell membrane</location>
        <topology evidence="1">Multi-pass membrane protein</topology>
    </subcellularLocation>
</comment>
<dbReference type="EMBL" id="BAABWN010000014">
    <property type="protein sequence ID" value="GAA6169748.1"/>
    <property type="molecule type" value="Genomic_DNA"/>
</dbReference>
<comment type="caution">
    <text evidence="10">The sequence shown here is derived from an EMBL/GenBank/DDBJ whole genome shotgun (WGS) entry which is preliminary data.</text>
</comment>
<gene>
    <name evidence="10" type="ORF">NBRC116591_35590</name>
</gene>
<evidence type="ECO:0000256" key="2">
    <source>
        <dbReference type="ARBA" id="ARBA00022692"/>
    </source>
</evidence>
<evidence type="ECO:0000256" key="7">
    <source>
        <dbReference type="SAM" id="Phobius"/>
    </source>
</evidence>
<evidence type="ECO:0000259" key="9">
    <source>
        <dbReference type="PROSITE" id="PS50929"/>
    </source>
</evidence>
<evidence type="ECO:0000313" key="10">
    <source>
        <dbReference type="EMBL" id="GAA6169748.1"/>
    </source>
</evidence>
<feature type="domain" description="ABC transmembrane type-1" evidence="9">
    <location>
        <begin position="38"/>
        <end position="332"/>
    </location>
</feature>
<dbReference type="SUPFAM" id="SSF90123">
    <property type="entry name" value="ABC transporter transmembrane region"/>
    <property type="match status" value="1"/>
</dbReference>
<keyword evidence="2 7" id="KW-0812">Transmembrane</keyword>
<dbReference type="InterPro" id="IPR039421">
    <property type="entry name" value="Type_1_exporter"/>
</dbReference>
<dbReference type="SUPFAM" id="SSF52540">
    <property type="entry name" value="P-loop containing nucleoside triphosphate hydrolases"/>
    <property type="match status" value="1"/>
</dbReference>
<dbReference type="InterPro" id="IPR003439">
    <property type="entry name" value="ABC_transporter-like_ATP-bd"/>
</dbReference>
<protein>
    <submittedName>
        <fullName evidence="10">ABC transporter ATP-binding protein</fullName>
    </submittedName>
</protein>
<proteinExistence type="predicted"/>
<keyword evidence="11" id="KW-1185">Reference proteome</keyword>
<dbReference type="InterPro" id="IPR003593">
    <property type="entry name" value="AAA+_ATPase"/>
</dbReference>
<dbReference type="PANTHER" id="PTHR43394:SF1">
    <property type="entry name" value="ATP-BINDING CASSETTE SUB-FAMILY B MEMBER 10, MITOCHONDRIAL"/>
    <property type="match status" value="1"/>
</dbReference>
<feature type="transmembrane region" description="Helical" evidence="7">
    <location>
        <begin position="272"/>
        <end position="294"/>
    </location>
</feature>
<dbReference type="PROSITE" id="PS00211">
    <property type="entry name" value="ABC_TRANSPORTER_1"/>
    <property type="match status" value="1"/>
</dbReference>
<dbReference type="Proteomes" id="UP001465153">
    <property type="component" value="Unassembled WGS sequence"/>
</dbReference>
<keyword evidence="6 7" id="KW-0472">Membrane</keyword>
<dbReference type="InterPro" id="IPR027417">
    <property type="entry name" value="P-loop_NTPase"/>
</dbReference>
<evidence type="ECO:0000256" key="1">
    <source>
        <dbReference type="ARBA" id="ARBA00004651"/>
    </source>
</evidence>
<accession>A0ABQ0ADY1</accession>
<feature type="transmembrane region" description="Helical" evidence="7">
    <location>
        <begin position="84"/>
        <end position="105"/>
    </location>
</feature>
<dbReference type="SMART" id="SM00382">
    <property type="entry name" value="AAA"/>
    <property type="match status" value="1"/>
</dbReference>
<feature type="transmembrane region" description="Helical" evidence="7">
    <location>
        <begin position="185"/>
        <end position="205"/>
    </location>
</feature>
<dbReference type="Pfam" id="PF00005">
    <property type="entry name" value="ABC_tran"/>
    <property type="match status" value="1"/>
</dbReference>
<dbReference type="InterPro" id="IPR036640">
    <property type="entry name" value="ABC1_TM_sf"/>
</dbReference>
<evidence type="ECO:0000256" key="5">
    <source>
        <dbReference type="ARBA" id="ARBA00022989"/>
    </source>
</evidence>
<evidence type="ECO:0000313" key="11">
    <source>
        <dbReference type="Proteomes" id="UP001465153"/>
    </source>
</evidence>
<evidence type="ECO:0000256" key="3">
    <source>
        <dbReference type="ARBA" id="ARBA00022741"/>
    </source>
</evidence>
<dbReference type="RefSeq" id="WP_353304201.1">
    <property type="nucleotide sequence ID" value="NZ_BAABWN010000014.1"/>
</dbReference>
<evidence type="ECO:0000256" key="4">
    <source>
        <dbReference type="ARBA" id="ARBA00022840"/>
    </source>
</evidence>
<dbReference type="GO" id="GO:0005524">
    <property type="term" value="F:ATP binding"/>
    <property type="evidence" value="ECO:0007669"/>
    <property type="project" value="UniProtKB-KW"/>
</dbReference>
<dbReference type="PANTHER" id="PTHR43394">
    <property type="entry name" value="ATP-DEPENDENT PERMEASE MDL1, MITOCHONDRIAL"/>
    <property type="match status" value="1"/>
</dbReference>
<dbReference type="InterPro" id="IPR017871">
    <property type="entry name" value="ABC_transporter-like_CS"/>
</dbReference>
<dbReference type="Gene3D" id="3.40.50.300">
    <property type="entry name" value="P-loop containing nucleotide triphosphate hydrolases"/>
    <property type="match status" value="1"/>
</dbReference>
<feature type="transmembrane region" description="Helical" evidence="7">
    <location>
        <begin position="38"/>
        <end position="62"/>
    </location>
</feature>
<name>A0ABQ0ADY1_9GAMM</name>
<evidence type="ECO:0000256" key="6">
    <source>
        <dbReference type="ARBA" id="ARBA00023136"/>
    </source>
</evidence>
<dbReference type="Gene3D" id="1.20.1560.10">
    <property type="entry name" value="ABC transporter type 1, transmembrane domain"/>
    <property type="match status" value="1"/>
</dbReference>
<dbReference type="PROSITE" id="PS50929">
    <property type="entry name" value="ABC_TM1F"/>
    <property type="match status" value="1"/>
</dbReference>
<feature type="domain" description="ABC transporter" evidence="8">
    <location>
        <begin position="365"/>
        <end position="606"/>
    </location>
</feature>
<keyword evidence="5 7" id="KW-1133">Transmembrane helix</keyword>